<dbReference type="EMBL" id="JBHLUH010000061">
    <property type="protein sequence ID" value="MFC0531703.1"/>
    <property type="molecule type" value="Genomic_DNA"/>
</dbReference>
<keyword evidence="1" id="KW-0472">Membrane</keyword>
<evidence type="ECO:0000313" key="3">
    <source>
        <dbReference type="Proteomes" id="UP001589867"/>
    </source>
</evidence>
<name>A0ABV6MBD8_9ACTN</name>
<keyword evidence="1" id="KW-1133">Transmembrane helix</keyword>
<comment type="caution">
    <text evidence="2">The sequence shown here is derived from an EMBL/GenBank/DDBJ whole genome shotgun (WGS) entry which is preliminary data.</text>
</comment>
<gene>
    <name evidence="2" type="ORF">ACFFIA_29060</name>
</gene>
<evidence type="ECO:0000256" key="1">
    <source>
        <dbReference type="SAM" id="Phobius"/>
    </source>
</evidence>
<feature type="transmembrane region" description="Helical" evidence="1">
    <location>
        <begin position="16"/>
        <end position="39"/>
    </location>
</feature>
<keyword evidence="1" id="KW-0812">Transmembrane</keyword>
<feature type="transmembrane region" description="Helical" evidence="1">
    <location>
        <begin position="103"/>
        <end position="132"/>
    </location>
</feature>
<reference evidence="2 3" key="1">
    <citation type="submission" date="2024-09" db="EMBL/GenBank/DDBJ databases">
        <authorList>
            <person name="Sun Q."/>
            <person name="Mori K."/>
        </authorList>
    </citation>
    <scope>NUCLEOTIDE SEQUENCE [LARGE SCALE GENOMIC DNA]</scope>
    <source>
        <strain evidence="2 3">TBRC 3947</strain>
    </source>
</reference>
<sequence length="137" mass="13889">MTDTSSPPRAVRLGGLLMWYAVLGGAVAWSTHLILAWGVTELACAGGHNDVAGVPLRTFVAGAVVLPGLATAAALAVAWPAWRRAVAATRAATDESDRTRAQRAAMMALIGLGADALFLAIIIAGGAALLVFPSCPA</sequence>
<dbReference type="Proteomes" id="UP001589867">
    <property type="component" value="Unassembled WGS sequence"/>
</dbReference>
<dbReference type="RefSeq" id="WP_377256594.1">
    <property type="nucleotide sequence ID" value="NZ_JBHLUH010000061.1"/>
</dbReference>
<proteinExistence type="predicted"/>
<accession>A0ABV6MBD8</accession>
<protein>
    <submittedName>
        <fullName evidence="2">Uncharacterized protein</fullName>
    </submittedName>
</protein>
<keyword evidence="3" id="KW-1185">Reference proteome</keyword>
<evidence type="ECO:0000313" key="2">
    <source>
        <dbReference type="EMBL" id="MFC0531703.1"/>
    </source>
</evidence>
<organism evidence="2 3">
    <name type="scientific">Phytohabitans kaempferiae</name>
    <dbReference type="NCBI Taxonomy" id="1620943"/>
    <lineage>
        <taxon>Bacteria</taxon>
        <taxon>Bacillati</taxon>
        <taxon>Actinomycetota</taxon>
        <taxon>Actinomycetes</taxon>
        <taxon>Micromonosporales</taxon>
        <taxon>Micromonosporaceae</taxon>
    </lineage>
</organism>
<feature type="transmembrane region" description="Helical" evidence="1">
    <location>
        <begin position="59"/>
        <end position="82"/>
    </location>
</feature>